<dbReference type="InterPro" id="IPR042115">
    <property type="entry name" value="PriA_3primeBD_sf"/>
</dbReference>
<dbReference type="Proteomes" id="UP000178601">
    <property type="component" value="Unassembled WGS sequence"/>
</dbReference>
<sequence>MYVVEVMPLGKGISSAGLSYFSKTPYERGTLLEIPLRKKTVQGVVISSQAVSTLKATLRGAGFLLRRLPPQKHIEQLPPALLHTADELSEYYAATTGAVLFALLPNEIKNGEKRILGASQDLASCFGSEANQKSRKVYGSCKEQCHTYEVLQAPTDARVIAYQRIVRTSFAEGKSVVLVVPTVADGEFLFSILGARIAYRASFLHSGLGIRALRLAYKQLTESTDARLIIATPQYAFFTRGDVGTVILERSRSFSYRSRSRPYLDFRHALAAHARRENRRLITADALVRTEDEYLVREDRAVLFEDHHQKRLDLPGALVVIPMKHEANGQLDFRLFSDRLLAEMEQVRARSGRAFLFSARRGIAPIVACVDCGTILRCPVSGSPLALHRVMAGGMEERWLISSVSGYRRKADDLCPQCGSWRLRPRGIGIQQVYDELIRHVPRDDVFLFDHQSASTHKKATALRDAFYAKKKTVLLGTALALPYLHKPVGLSAIVNMDALRAIPSWRQEEESLGILLALREKTHGSVCVQTRSDEGDLIRYAHDGTIAAYYTEELAAREKFQYPPYGIFIHLTWKKDAGDVLTKAIAERLEAFAPSLYGAPDAEDRIGYGLIRVPSAEWPQDALVDALRTLPPSVRIIINPDRII</sequence>
<dbReference type="GO" id="GO:0006310">
    <property type="term" value="P:DNA recombination"/>
    <property type="evidence" value="ECO:0007669"/>
    <property type="project" value="TreeGrafter"/>
</dbReference>
<dbReference type="GO" id="GO:0006270">
    <property type="term" value="P:DNA replication initiation"/>
    <property type="evidence" value="ECO:0007669"/>
    <property type="project" value="TreeGrafter"/>
</dbReference>
<keyword evidence="3" id="KW-0238">DNA-binding</keyword>
<keyword evidence="1" id="KW-0547">Nucleotide-binding</keyword>
<keyword evidence="2" id="KW-0067">ATP-binding</keyword>
<evidence type="ECO:0000313" key="5">
    <source>
        <dbReference type="Proteomes" id="UP000178601"/>
    </source>
</evidence>
<dbReference type="GO" id="GO:0043138">
    <property type="term" value="F:3'-5' DNA helicase activity"/>
    <property type="evidence" value="ECO:0007669"/>
    <property type="project" value="TreeGrafter"/>
</dbReference>
<evidence type="ECO:0000256" key="3">
    <source>
        <dbReference type="ARBA" id="ARBA00023125"/>
    </source>
</evidence>
<dbReference type="PANTHER" id="PTHR30580">
    <property type="entry name" value="PRIMOSOMAL PROTEIN N"/>
    <property type="match status" value="1"/>
</dbReference>
<evidence type="ECO:0000313" key="4">
    <source>
        <dbReference type="EMBL" id="OGG91049.1"/>
    </source>
</evidence>
<gene>
    <name evidence="4" type="ORF">A3H16_03025</name>
</gene>
<organism evidence="4 5">
    <name type="scientific">Candidatus Kaiserbacteria bacterium RIFCSPLOWO2_12_FULL_53_8</name>
    <dbReference type="NCBI Taxonomy" id="1798529"/>
    <lineage>
        <taxon>Bacteria</taxon>
        <taxon>Candidatus Kaiseribacteriota</taxon>
    </lineage>
</organism>
<name>A0A1F6FYX0_9BACT</name>
<dbReference type="GO" id="GO:0006302">
    <property type="term" value="P:double-strand break repair"/>
    <property type="evidence" value="ECO:0007669"/>
    <property type="project" value="TreeGrafter"/>
</dbReference>
<evidence type="ECO:0000256" key="2">
    <source>
        <dbReference type="ARBA" id="ARBA00022840"/>
    </source>
</evidence>
<reference evidence="4 5" key="1">
    <citation type="journal article" date="2016" name="Nat. Commun.">
        <title>Thousands of microbial genomes shed light on interconnected biogeochemical processes in an aquifer system.</title>
        <authorList>
            <person name="Anantharaman K."/>
            <person name="Brown C.T."/>
            <person name="Hug L.A."/>
            <person name="Sharon I."/>
            <person name="Castelle C.J."/>
            <person name="Probst A.J."/>
            <person name="Thomas B.C."/>
            <person name="Singh A."/>
            <person name="Wilkins M.J."/>
            <person name="Karaoz U."/>
            <person name="Brodie E.L."/>
            <person name="Williams K.H."/>
            <person name="Hubbard S.S."/>
            <person name="Banfield J.F."/>
        </authorList>
    </citation>
    <scope>NUCLEOTIDE SEQUENCE [LARGE SCALE GENOMIC DNA]</scope>
</reference>
<protein>
    <recommendedName>
        <fullName evidence="6">Primosomal protein N' 3' DNA-binding domain-containing protein</fullName>
    </recommendedName>
</protein>
<dbReference type="PANTHER" id="PTHR30580:SF0">
    <property type="entry name" value="PRIMOSOMAL PROTEIN N"/>
    <property type="match status" value="1"/>
</dbReference>
<dbReference type="InterPro" id="IPR027417">
    <property type="entry name" value="P-loop_NTPase"/>
</dbReference>
<dbReference type="Gene3D" id="3.40.1440.60">
    <property type="entry name" value="PriA, 3(prime) DNA-binding domain"/>
    <property type="match status" value="1"/>
</dbReference>
<dbReference type="Gene3D" id="3.40.50.300">
    <property type="entry name" value="P-loop containing nucleotide triphosphate hydrolases"/>
    <property type="match status" value="1"/>
</dbReference>
<evidence type="ECO:0000256" key="1">
    <source>
        <dbReference type="ARBA" id="ARBA00022741"/>
    </source>
</evidence>
<evidence type="ECO:0008006" key="6">
    <source>
        <dbReference type="Google" id="ProtNLM"/>
    </source>
</evidence>
<comment type="caution">
    <text evidence="4">The sequence shown here is derived from an EMBL/GenBank/DDBJ whole genome shotgun (WGS) entry which is preliminary data.</text>
</comment>
<proteinExistence type="predicted"/>
<dbReference type="GO" id="GO:0003677">
    <property type="term" value="F:DNA binding"/>
    <property type="evidence" value="ECO:0007669"/>
    <property type="project" value="UniProtKB-KW"/>
</dbReference>
<dbReference type="EMBL" id="MFMQ01000072">
    <property type="protein sequence ID" value="OGG91049.1"/>
    <property type="molecule type" value="Genomic_DNA"/>
</dbReference>
<accession>A0A1F6FYX0</accession>
<dbReference type="GO" id="GO:0005524">
    <property type="term" value="F:ATP binding"/>
    <property type="evidence" value="ECO:0007669"/>
    <property type="project" value="UniProtKB-KW"/>
</dbReference>
<dbReference type="AlphaFoldDB" id="A0A1F6FYX0"/>